<evidence type="ECO:0000313" key="3">
    <source>
        <dbReference type="Proteomes" id="UP001155077"/>
    </source>
</evidence>
<accession>A0ABT0Z3Q8</accession>
<dbReference type="EMBL" id="JAMSCK010000003">
    <property type="protein sequence ID" value="MCM8569865.1"/>
    <property type="molecule type" value="Genomic_DNA"/>
</dbReference>
<dbReference type="Proteomes" id="UP001155077">
    <property type="component" value="Unassembled WGS sequence"/>
</dbReference>
<feature type="transmembrane region" description="Helical" evidence="1">
    <location>
        <begin position="106"/>
        <end position="126"/>
    </location>
</feature>
<dbReference type="RefSeq" id="WP_252113364.1">
    <property type="nucleotide sequence ID" value="NZ_JAMSCK010000003.1"/>
</dbReference>
<reference evidence="2" key="1">
    <citation type="submission" date="2022-06" db="EMBL/GenBank/DDBJ databases">
        <title>Gramella sediminis sp. nov., isolated from deep-sea sediment of the Indian Ocean.</title>
        <authorList>
            <person name="Yang L."/>
        </authorList>
    </citation>
    <scope>NUCLEOTIDE SEQUENCE</scope>
    <source>
        <strain evidence="2">HMD3159</strain>
    </source>
</reference>
<organism evidence="2 3">
    <name type="scientific">Gramella jeungdoensis</name>
    <dbReference type="NCBI Taxonomy" id="708091"/>
    <lineage>
        <taxon>Bacteria</taxon>
        <taxon>Pseudomonadati</taxon>
        <taxon>Bacteroidota</taxon>
        <taxon>Flavobacteriia</taxon>
        <taxon>Flavobacteriales</taxon>
        <taxon>Flavobacteriaceae</taxon>
        <taxon>Christiangramia</taxon>
    </lineage>
</organism>
<evidence type="ECO:0000313" key="2">
    <source>
        <dbReference type="EMBL" id="MCM8569865.1"/>
    </source>
</evidence>
<gene>
    <name evidence="2" type="ORF">NE848_10770</name>
</gene>
<sequence>MRKKYNTLQLSIGLIYLIFGALKFFPNLSPAEDIAKETIFQLTFGLIPLQVGFILLAIWETALGIMLLFNIYRGLAIRIALLHMILTFTPFFLFPEKIFGEGLYTFSLLGQYIVKNIIIISALVSLTPQPIYRWQLNLLGGRRLLKKAYSLFF</sequence>
<name>A0ABT0Z3Q8_9FLAO</name>
<feature type="transmembrane region" description="Helical" evidence="1">
    <location>
        <begin position="7"/>
        <end position="25"/>
    </location>
</feature>
<evidence type="ECO:0000256" key="1">
    <source>
        <dbReference type="SAM" id="Phobius"/>
    </source>
</evidence>
<protein>
    <recommendedName>
        <fullName evidence="4">DoxX family membrane protein</fullName>
    </recommendedName>
</protein>
<feature type="transmembrane region" description="Helical" evidence="1">
    <location>
        <begin position="45"/>
        <end position="68"/>
    </location>
</feature>
<evidence type="ECO:0008006" key="4">
    <source>
        <dbReference type="Google" id="ProtNLM"/>
    </source>
</evidence>
<keyword evidence="1" id="KW-0472">Membrane</keyword>
<comment type="caution">
    <text evidence="2">The sequence shown here is derived from an EMBL/GenBank/DDBJ whole genome shotgun (WGS) entry which is preliminary data.</text>
</comment>
<proteinExistence type="predicted"/>
<keyword evidence="1" id="KW-1133">Transmembrane helix</keyword>
<feature type="transmembrane region" description="Helical" evidence="1">
    <location>
        <begin position="75"/>
        <end position="94"/>
    </location>
</feature>
<keyword evidence="1" id="KW-0812">Transmembrane</keyword>
<keyword evidence="3" id="KW-1185">Reference proteome</keyword>